<accession>A0ABW5U3K6</accession>
<dbReference type="InterPro" id="IPR042257">
    <property type="entry name" value="DGOK_C"/>
</dbReference>
<organism evidence="1 2">
    <name type="scientific">Sulfitobacter aestuarii</name>
    <dbReference type="NCBI Taxonomy" id="2161676"/>
    <lineage>
        <taxon>Bacteria</taxon>
        <taxon>Pseudomonadati</taxon>
        <taxon>Pseudomonadota</taxon>
        <taxon>Alphaproteobacteria</taxon>
        <taxon>Rhodobacterales</taxon>
        <taxon>Roseobacteraceae</taxon>
        <taxon>Sulfitobacter</taxon>
    </lineage>
</organism>
<sequence length="293" mass="31050">MNDFTAPDWIALHLGTETLRIWPMKDGRPDTVVACTSPPPPWETQAFDSALGSLLDTWNLPPETPILGCGVFEAGRRNVPCKPLDAVPVPLPHSRFSALRVIPGVSQTQPPDLLGGAEIAIAGFLSLNGDWDGVICLPGARSRWVQVSAGEIISFQSFLTGEMIALLAQSPGLRAALQGGDWEQSVFDDALAQILSRPEKLAAGLASIEAEAQLDGINPTRARARLSGLLIGAELAAAKPYWLGQNIAILGSSEASAPYRAALESQGVPAILADHDRMLLEGLKQARRLATGG</sequence>
<evidence type="ECO:0000313" key="1">
    <source>
        <dbReference type="EMBL" id="MFD2739958.1"/>
    </source>
</evidence>
<dbReference type="InterPro" id="IPR007729">
    <property type="entry name" value="DGOK"/>
</dbReference>
<reference evidence="2" key="1">
    <citation type="journal article" date="2019" name="Int. J. Syst. Evol. Microbiol.">
        <title>The Global Catalogue of Microorganisms (GCM) 10K type strain sequencing project: providing services to taxonomists for standard genome sequencing and annotation.</title>
        <authorList>
            <consortium name="The Broad Institute Genomics Platform"/>
            <consortium name="The Broad Institute Genome Sequencing Center for Infectious Disease"/>
            <person name="Wu L."/>
            <person name="Ma J."/>
        </authorList>
    </citation>
    <scope>NUCLEOTIDE SEQUENCE [LARGE SCALE GENOMIC DNA]</scope>
    <source>
        <strain evidence="2">TISTR 2562</strain>
    </source>
</reference>
<keyword evidence="2" id="KW-1185">Reference proteome</keyword>
<dbReference type="RefSeq" id="WP_386374059.1">
    <property type="nucleotide sequence ID" value="NZ_JBHUMP010000007.1"/>
</dbReference>
<dbReference type="Pfam" id="PF05035">
    <property type="entry name" value="DGOK"/>
    <property type="match status" value="1"/>
</dbReference>
<evidence type="ECO:0000313" key="2">
    <source>
        <dbReference type="Proteomes" id="UP001597474"/>
    </source>
</evidence>
<dbReference type="Proteomes" id="UP001597474">
    <property type="component" value="Unassembled WGS sequence"/>
</dbReference>
<comment type="caution">
    <text evidence="1">The sequence shown here is derived from an EMBL/GenBank/DDBJ whole genome shotgun (WGS) entry which is preliminary data.</text>
</comment>
<protein>
    <submittedName>
        <fullName evidence="1">2-dehydro-3-deoxygalactonokinase</fullName>
    </submittedName>
</protein>
<proteinExistence type="predicted"/>
<dbReference type="EMBL" id="JBHUMP010000007">
    <property type="protein sequence ID" value="MFD2739958.1"/>
    <property type="molecule type" value="Genomic_DNA"/>
</dbReference>
<name>A0ABW5U3K6_9RHOB</name>
<dbReference type="Gene3D" id="3.30.420.310">
    <property type="entry name" value="2-keto-3-deoxy-galactonokinase, C-terminal domain"/>
    <property type="match status" value="1"/>
</dbReference>
<gene>
    <name evidence="1" type="ORF">ACFSUD_10285</name>
</gene>